<proteinExistence type="inferred from homology"/>
<dbReference type="PANTHER" id="PTHR11035">
    <property type="entry name" value="VERY-LONG-CHAIN (3R)-3-HYDROXYACYL-COA DEHYDRATASE"/>
    <property type="match status" value="1"/>
</dbReference>
<accession>A0A162UUM0</accession>
<evidence type="ECO:0000256" key="4">
    <source>
        <dbReference type="ARBA" id="ARBA00013122"/>
    </source>
</evidence>
<evidence type="ECO:0000313" key="16">
    <source>
        <dbReference type="Proteomes" id="UP000077315"/>
    </source>
</evidence>
<feature type="transmembrane region" description="Helical" evidence="14">
    <location>
        <begin position="21"/>
        <end position="43"/>
    </location>
</feature>
<comment type="caution">
    <text evidence="14">Lacks conserved residue(s) required for the propagation of feature annotation.</text>
</comment>
<dbReference type="Pfam" id="PF04387">
    <property type="entry name" value="PTPLA"/>
    <property type="match status" value="1"/>
</dbReference>
<feature type="transmembrane region" description="Helical" evidence="14">
    <location>
        <begin position="145"/>
        <end position="167"/>
    </location>
</feature>
<dbReference type="FunCoup" id="A0A162UUM0">
    <property type="interactions" value="409"/>
</dbReference>
<dbReference type="EC" id="4.2.1.134" evidence="4 14"/>
<comment type="subcellular location">
    <subcellularLocation>
        <location evidence="14">Endoplasmic reticulum membrane</location>
        <topology evidence="14">Multi-pass membrane protein</topology>
    </subcellularLocation>
    <subcellularLocation>
        <location evidence="1">Membrane</location>
        <topology evidence="1">Multi-pass membrane protein</topology>
    </subcellularLocation>
</comment>
<keyword evidence="14" id="KW-0256">Endoplasmic reticulum</keyword>
<dbReference type="PANTHER" id="PTHR11035:SF3">
    <property type="entry name" value="VERY-LONG-CHAIN (3R)-3-HYDROXYACYL-COA DEHYDRATASE"/>
    <property type="match status" value="1"/>
</dbReference>
<dbReference type="GeneID" id="28994596"/>
<evidence type="ECO:0000256" key="3">
    <source>
        <dbReference type="ARBA" id="ARBA00007811"/>
    </source>
</evidence>
<evidence type="ECO:0000256" key="11">
    <source>
        <dbReference type="ARBA" id="ARBA00023160"/>
    </source>
</evidence>
<dbReference type="Proteomes" id="UP000077315">
    <property type="component" value="Unassembled WGS sequence"/>
</dbReference>
<keyword evidence="12 14" id="KW-0456">Lyase</keyword>
<dbReference type="GO" id="GO:0005789">
    <property type="term" value="C:endoplasmic reticulum membrane"/>
    <property type="evidence" value="ECO:0007669"/>
    <property type="project" value="UniProtKB-SubCell"/>
</dbReference>
<keyword evidence="7 14" id="KW-0276">Fatty acid metabolism</keyword>
<dbReference type="InParanoid" id="A0A162UUM0"/>
<keyword evidence="5 14" id="KW-0444">Lipid biosynthesis</keyword>
<keyword evidence="9 14" id="KW-0443">Lipid metabolism</keyword>
<evidence type="ECO:0000256" key="7">
    <source>
        <dbReference type="ARBA" id="ARBA00022832"/>
    </source>
</evidence>
<gene>
    <name evidence="15" type="ORF">PHYBLDRAFT_157849</name>
</gene>
<keyword evidence="10 14" id="KW-0472">Membrane</keyword>
<dbReference type="RefSeq" id="XP_018296193.1">
    <property type="nucleotide sequence ID" value="XM_018433690.1"/>
</dbReference>
<evidence type="ECO:0000256" key="12">
    <source>
        <dbReference type="ARBA" id="ARBA00023239"/>
    </source>
</evidence>
<name>A0A162UUM0_PHYB8</name>
<feature type="transmembrane region" description="Helical" evidence="14">
    <location>
        <begin position="55"/>
        <end position="79"/>
    </location>
</feature>
<dbReference type="UniPathway" id="UPA00094"/>
<keyword evidence="8 14" id="KW-1133">Transmembrane helix</keyword>
<evidence type="ECO:0000256" key="6">
    <source>
        <dbReference type="ARBA" id="ARBA00022692"/>
    </source>
</evidence>
<evidence type="ECO:0000313" key="15">
    <source>
        <dbReference type="EMBL" id="OAD78153.1"/>
    </source>
</evidence>
<evidence type="ECO:0000256" key="2">
    <source>
        <dbReference type="ARBA" id="ARBA00005194"/>
    </source>
</evidence>
<comment type="pathway">
    <text evidence="2 14">Lipid metabolism; fatty acid biosynthesis.</text>
</comment>
<evidence type="ECO:0000256" key="14">
    <source>
        <dbReference type="RuleBase" id="RU363109"/>
    </source>
</evidence>
<reference evidence="16" key="1">
    <citation type="submission" date="2015-06" db="EMBL/GenBank/DDBJ databases">
        <title>Expansion of signal transduction pathways in fungi by whole-genome duplication.</title>
        <authorList>
            <consortium name="DOE Joint Genome Institute"/>
            <person name="Corrochano L.M."/>
            <person name="Kuo A."/>
            <person name="Marcet-Houben M."/>
            <person name="Polaino S."/>
            <person name="Salamov A."/>
            <person name="Villalobos J.M."/>
            <person name="Alvarez M.I."/>
            <person name="Avalos J."/>
            <person name="Benito E.P."/>
            <person name="Benoit I."/>
            <person name="Burger G."/>
            <person name="Camino L.P."/>
            <person name="Canovas D."/>
            <person name="Cerda-Olmedo E."/>
            <person name="Cheng J.-F."/>
            <person name="Dominguez A."/>
            <person name="Elias M."/>
            <person name="Eslava A.P."/>
            <person name="Glaser F."/>
            <person name="Grimwood J."/>
            <person name="Gutierrez G."/>
            <person name="Heitman J."/>
            <person name="Henrissat B."/>
            <person name="Iturriaga E.A."/>
            <person name="Lang B.F."/>
            <person name="Lavin J.L."/>
            <person name="Lee S."/>
            <person name="Li W."/>
            <person name="Lindquist E."/>
            <person name="Lopez-Garcia S."/>
            <person name="Luque E.M."/>
            <person name="Marcos A.T."/>
            <person name="Martin J."/>
            <person name="McCluskey K."/>
            <person name="Medina H.R."/>
            <person name="Miralles-Duran A."/>
            <person name="Miyazaki A."/>
            <person name="Munoz-Torres E."/>
            <person name="Oguiza J.A."/>
            <person name="Ohm R."/>
            <person name="Olmedo M."/>
            <person name="Orejas M."/>
            <person name="Ortiz-Castellanos L."/>
            <person name="Pisabarro A.G."/>
            <person name="Rodriguez-Romero J."/>
            <person name="Ruiz-Herrera J."/>
            <person name="Ruiz-Vazquez R."/>
            <person name="Sanz C."/>
            <person name="Schackwitz W."/>
            <person name="Schmutz J."/>
            <person name="Shahriari M."/>
            <person name="Shelest E."/>
            <person name="Silva-Franco F."/>
            <person name="Soanes D."/>
            <person name="Syed K."/>
            <person name="Tagua V.G."/>
            <person name="Talbot N.J."/>
            <person name="Thon M."/>
            <person name="De vries R.P."/>
            <person name="Wiebenga A."/>
            <person name="Yadav J.S."/>
            <person name="Braun E.L."/>
            <person name="Baker S."/>
            <person name="Garre V."/>
            <person name="Horwitz B."/>
            <person name="Torres-Martinez S."/>
            <person name="Idnurm A."/>
            <person name="Herrera-Estrella A."/>
            <person name="Gabaldon T."/>
            <person name="Grigoriev I.V."/>
        </authorList>
    </citation>
    <scope>NUCLEOTIDE SEQUENCE [LARGE SCALE GENOMIC DNA]</scope>
    <source>
        <strain evidence="16">NRRL 1555(-)</strain>
    </source>
</reference>
<dbReference type="OrthoDB" id="46988at2759"/>
<comment type="similarity">
    <text evidence="3 14">Belongs to the very long-chain fatty acids dehydratase HACD family.</text>
</comment>
<organism evidence="15 16">
    <name type="scientific">Phycomyces blakesleeanus (strain ATCC 8743b / DSM 1359 / FGSC 10004 / NBRC 33097 / NRRL 1555)</name>
    <dbReference type="NCBI Taxonomy" id="763407"/>
    <lineage>
        <taxon>Eukaryota</taxon>
        <taxon>Fungi</taxon>
        <taxon>Fungi incertae sedis</taxon>
        <taxon>Mucoromycota</taxon>
        <taxon>Mucoromycotina</taxon>
        <taxon>Mucoromycetes</taxon>
        <taxon>Mucorales</taxon>
        <taxon>Phycomycetaceae</taxon>
        <taxon>Phycomyces</taxon>
    </lineage>
</organism>
<evidence type="ECO:0000256" key="5">
    <source>
        <dbReference type="ARBA" id="ARBA00022516"/>
    </source>
</evidence>
<keyword evidence="6 14" id="KW-0812">Transmembrane</keyword>
<sequence>MAESTLPAPVGPQNMVQWYLLSYNQMSFLGWFWIFFLTVQQLWNTGGDYTTVFDVVWPAMQLVQTAAIFEVIHAALGWVRAPIMTTLMQVVSRLFLVWGVNYMFPEIHTHWSFTTMTIAWCIAECVRYSFYTFHLASTVPKAISWARYTFFLVLYPAGVSSELMMVYQALPYAKQFHPAYYYALIAAGLVYAPGFPILFSHMLVQRKKYFRGDSKKTEKKSQ</sequence>
<dbReference type="EMBL" id="KV440974">
    <property type="protein sequence ID" value="OAD78153.1"/>
    <property type="molecule type" value="Genomic_DNA"/>
</dbReference>
<feature type="transmembrane region" description="Helical" evidence="14">
    <location>
        <begin position="179"/>
        <end position="199"/>
    </location>
</feature>
<protein>
    <recommendedName>
        <fullName evidence="4 14">Very-long-chain (3R)-3-hydroxyacyl-CoA dehydratase</fullName>
        <ecNumber evidence="4 14">4.2.1.134</ecNumber>
    </recommendedName>
</protein>
<dbReference type="GO" id="GO:0102158">
    <property type="term" value="F:very-long-chain (3R)-3-hydroxyacyl-CoA dehydratase activity"/>
    <property type="evidence" value="ECO:0007669"/>
    <property type="project" value="UniProtKB-EC"/>
</dbReference>
<evidence type="ECO:0000256" key="8">
    <source>
        <dbReference type="ARBA" id="ARBA00022989"/>
    </source>
</evidence>
<dbReference type="GO" id="GO:0042761">
    <property type="term" value="P:very long-chain fatty acid biosynthetic process"/>
    <property type="evidence" value="ECO:0007669"/>
    <property type="project" value="TreeGrafter"/>
</dbReference>
<evidence type="ECO:0000256" key="10">
    <source>
        <dbReference type="ARBA" id="ARBA00023136"/>
    </source>
</evidence>
<evidence type="ECO:0000256" key="1">
    <source>
        <dbReference type="ARBA" id="ARBA00004141"/>
    </source>
</evidence>
<keyword evidence="16" id="KW-1185">Reference proteome</keyword>
<dbReference type="STRING" id="763407.A0A162UUM0"/>
<dbReference type="GO" id="GO:0030148">
    <property type="term" value="P:sphingolipid biosynthetic process"/>
    <property type="evidence" value="ECO:0007669"/>
    <property type="project" value="TreeGrafter"/>
</dbReference>
<dbReference type="InterPro" id="IPR007482">
    <property type="entry name" value="Tyr_Pase-like_PTPLA"/>
</dbReference>
<dbReference type="AlphaFoldDB" id="A0A162UUM0"/>
<evidence type="ECO:0000256" key="13">
    <source>
        <dbReference type="ARBA" id="ARBA00036671"/>
    </source>
</evidence>
<evidence type="ECO:0000256" key="9">
    <source>
        <dbReference type="ARBA" id="ARBA00023098"/>
    </source>
</evidence>
<comment type="function">
    <text evidence="14">Catalyzes the third of the four reactions of the long-chain fatty acids elongation cycle. This endoplasmic reticulum-bound enzymatic process, allows the addition of two carbons to the chain of long- and very long-chain fatty acids/VLCFAs per cycle. This enzyme catalyzes the dehydration of the 3-hydroxyacyl-CoA intermediate into trans-2,3-enoyl-CoA, within each cycle of fatty acid elongation. Thereby, it participates to the production of VLCFAs of different chain lengths that are involved in multiple biological processes as precursors of membrane lipids and lipid mediators.</text>
</comment>
<comment type="catalytic activity">
    <reaction evidence="13 14">
        <text>a very-long-chain (3R)-3-hydroxyacyl-CoA = a very-long-chain (2E)-enoyl-CoA + H2O</text>
        <dbReference type="Rhea" id="RHEA:45812"/>
        <dbReference type="ChEBI" id="CHEBI:15377"/>
        <dbReference type="ChEBI" id="CHEBI:83728"/>
        <dbReference type="ChEBI" id="CHEBI:85440"/>
        <dbReference type="EC" id="4.2.1.134"/>
    </reaction>
</comment>
<keyword evidence="11 14" id="KW-0275">Fatty acid biosynthesis</keyword>
<dbReference type="VEuPathDB" id="FungiDB:PHYBLDRAFT_157849"/>
<dbReference type="GO" id="GO:0030497">
    <property type="term" value="P:fatty acid elongation"/>
    <property type="evidence" value="ECO:0007669"/>
    <property type="project" value="TreeGrafter"/>
</dbReference>